<dbReference type="PANTHER" id="PTHR45527">
    <property type="entry name" value="NONRIBOSOMAL PEPTIDE SYNTHETASE"/>
    <property type="match status" value="1"/>
</dbReference>
<dbReference type="AlphaFoldDB" id="A0A3S0AV88"/>
<dbReference type="SUPFAM" id="SSF53474">
    <property type="entry name" value="alpha/beta-Hydrolases"/>
    <property type="match status" value="1"/>
</dbReference>
<dbReference type="InterPro" id="IPR009081">
    <property type="entry name" value="PP-bd_ACP"/>
</dbReference>
<keyword evidence="1" id="KW-0596">Phosphopantetheine</keyword>
<evidence type="ECO:0000313" key="4">
    <source>
        <dbReference type="EMBL" id="RST87938.1"/>
    </source>
</evidence>
<dbReference type="RefSeq" id="WP_126697966.1">
    <property type="nucleotide sequence ID" value="NZ_RWKW01000007.1"/>
</dbReference>
<evidence type="ECO:0000313" key="5">
    <source>
        <dbReference type="Proteomes" id="UP000278398"/>
    </source>
</evidence>
<sequence length="355" mass="38084">MENEASGGADQAAIETAIRGFFASVLDLDRVDASDDFFALGGDSLAAENLMIEIERHFRITISVSALVEAATPSRLADVVARLLARNAGSVLLTARSRGAGLPLHCVHGGDGTSTFPARLAERLATDNPIYGLRARGLQDGEVPLATVGDMAELYLSAIRDGVQREGPYLLLGHCGGSIVAYEMARRLMARGETVAGLILIDPETDRRAPYLHATGAALAWRDLKGRERAARLALRLTVSPGVTGERRRRLVHRAISVAVMRYRPQPIGCPTLFICTEARKRPLMHPERGFPALLPRGRFVTLDVAHEKMFVDTIGDVVAAIAGFIEEVGDAPLLKEIPAREPLHPSGAVGAIPA</sequence>
<comment type="caution">
    <text evidence="4">The sequence shown here is derived from an EMBL/GenBank/DDBJ whole genome shotgun (WGS) entry which is preliminary data.</text>
</comment>
<evidence type="ECO:0000256" key="2">
    <source>
        <dbReference type="ARBA" id="ARBA00022553"/>
    </source>
</evidence>
<dbReference type="InterPro" id="IPR036736">
    <property type="entry name" value="ACP-like_sf"/>
</dbReference>
<keyword evidence="4" id="KW-0378">Hydrolase</keyword>
<evidence type="ECO:0000256" key="1">
    <source>
        <dbReference type="ARBA" id="ARBA00022450"/>
    </source>
</evidence>
<dbReference type="Pfam" id="PF00550">
    <property type="entry name" value="PP-binding"/>
    <property type="match status" value="1"/>
</dbReference>
<dbReference type="PROSITE" id="PS50075">
    <property type="entry name" value="CARRIER"/>
    <property type="match status" value="1"/>
</dbReference>
<feature type="domain" description="Carrier" evidence="3">
    <location>
        <begin position="9"/>
        <end position="84"/>
    </location>
</feature>
<dbReference type="GO" id="GO:0044550">
    <property type="term" value="P:secondary metabolite biosynthetic process"/>
    <property type="evidence" value="ECO:0007669"/>
    <property type="project" value="TreeGrafter"/>
</dbReference>
<protein>
    <submittedName>
        <fullName evidence="4">Alpha/beta fold hydrolase</fullName>
    </submittedName>
</protein>
<dbReference type="SUPFAM" id="SSF47336">
    <property type="entry name" value="ACP-like"/>
    <property type="match status" value="1"/>
</dbReference>
<dbReference type="OrthoDB" id="2085352at2"/>
<dbReference type="Pfam" id="PF00975">
    <property type="entry name" value="Thioesterase"/>
    <property type="match status" value="1"/>
</dbReference>
<dbReference type="GO" id="GO:0016787">
    <property type="term" value="F:hydrolase activity"/>
    <property type="evidence" value="ECO:0007669"/>
    <property type="project" value="UniProtKB-KW"/>
</dbReference>
<dbReference type="SMART" id="SM00824">
    <property type="entry name" value="PKS_TE"/>
    <property type="match status" value="1"/>
</dbReference>
<dbReference type="EMBL" id="RWKW01000007">
    <property type="protein sequence ID" value="RST87938.1"/>
    <property type="molecule type" value="Genomic_DNA"/>
</dbReference>
<dbReference type="Gene3D" id="1.10.1200.10">
    <property type="entry name" value="ACP-like"/>
    <property type="match status" value="1"/>
</dbReference>
<reference evidence="4 5" key="1">
    <citation type="submission" date="2018-12" db="EMBL/GenBank/DDBJ databases">
        <title>Mesorhizobium carbonis sp. nov., isolated from coal mine water.</title>
        <authorList>
            <person name="Xin W."/>
            <person name="Xu Z."/>
            <person name="Xiang F."/>
            <person name="Zhang J."/>
            <person name="Xi L."/>
            <person name="Liu J."/>
        </authorList>
    </citation>
    <scope>NUCLEOTIDE SEQUENCE [LARGE SCALE GENOMIC DNA]</scope>
    <source>
        <strain evidence="4 5">B2.3</strain>
    </source>
</reference>
<dbReference type="InterPro" id="IPR020802">
    <property type="entry name" value="TesA-like"/>
</dbReference>
<evidence type="ECO:0000259" key="3">
    <source>
        <dbReference type="PROSITE" id="PS50075"/>
    </source>
</evidence>
<dbReference type="GO" id="GO:0005737">
    <property type="term" value="C:cytoplasm"/>
    <property type="evidence" value="ECO:0007669"/>
    <property type="project" value="TreeGrafter"/>
</dbReference>
<dbReference type="InterPro" id="IPR029058">
    <property type="entry name" value="AB_hydrolase_fold"/>
</dbReference>
<keyword evidence="2" id="KW-0597">Phosphoprotein</keyword>
<gene>
    <name evidence="4" type="ORF">EJC49_02925</name>
</gene>
<dbReference type="Proteomes" id="UP000278398">
    <property type="component" value="Unassembled WGS sequence"/>
</dbReference>
<dbReference type="InterPro" id="IPR001031">
    <property type="entry name" value="Thioesterase"/>
</dbReference>
<proteinExistence type="predicted"/>
<dbReference type="Gene3D" id="3.40.50.1820">
    <property type="entry name" value="alpha/beta hydrolase"/>
    <property type="match status" value="1"/>
</dbReference>
<dbReference type="InterPro" id="IPR020806">
    <property type="entry name" value="PKS_PP-bd"/>
</dbReference>
<keyword evidence="5" id="KW-1185">Reference proteome</keyword>
<accession>A0A3S0AV88</accession>
<dbReference type="SMART" id="SM00823">
    <property type="entry name" value="PKS_PP"/>
    <property type="match status" value="1"/>
</dbReference>
<name>A0A3S0AV88_9HYPH</name>
<dbReference type="GO" id="GO:0043041">
    <property type="term" value="P:amino acid activation for nonribosomal peptide biosynthetic process"/>
    <property type="evidence" value="ECO:0007669"/>
    <property type="project" value="TreeGrafter"/>
</dbReference>
<dbReference type="PANTHER" id="PTHR45527:SF1">
    <property type="entry name" value="FATTY ACID SYNTHASE"/>
    <property type="match status" value="1"/>
</dbReference>
<organism evidence="4 5">
    <name type="scientific">Aquibium carbonis</name>
    <dbReference type="NCBI Taxonomy" id="2495581"/>
    <lineage>
        <taxon>Bacteria</taxon>
        <taxon>Pseudomonadati</taxon>
        <taxon>Pseudomonadota</taxon>
        <taxon>Alphaproteobacteria</taxon>
        <taxon>Hyphomicrobiales</taxon>
        <taxon>Phyllobacteriaceae</taxon>
        <taxon>Aquibium</taxon>
    </lineage>
</organism>
<dbReference type="GO" id="GO:0031177">
    <property type="term" value="F:phosphopantetheine binding"/>
    <property type="evidence" value="ECO:0007669"/>
    <property type="project" value="InterPro"/>
</dbReference>